<dbReference type="Gene3D" id="3.30.565.10">
    <property type="entry name" value="Histidine kinase-like ATPase, C-terminal domain"/>
    <property type="match status" value="1"/>
</dbReference>
<feature type="domain" description="Histidine kinase" evidence="6">
    <location>
        <begin position="605"/>
        <end position="832"/>
    </location>
</feature>
<evidence type="ECO:0000259" key="6">
    <source>
        <dbReference type="PROSITE" id="PS50109"/>
    </source>
</evidence>
<keyword evidence="9" id="KW-1185">Reference proteome</keyword>
<evidence type="ECO:0000256" key="5">
    <source>
        <dbReference type="ARBA" id="ARBA00022777"/>
    </source>
</evidence>
<dbReference type="Pfam" id="PF13188">
    <property type="entry name" value="PAS_8"/>
    <property type="match status" value="1"/>
</dbReference>
<dbReference type="PROSITE" id="PS50109">
    <property type="entry name" value="HIS_KIN"/>
    <property type="match status" value="1"/>
</dbReference>
<dbReference type="InterPro" id="IPR003594">
    <property type="entry name" value="HATPase_dom"/>
</dbReference>
<dbReference type="Gene3D" id="3.30.450.20">
    <property type="entry name" value="PAS domain"/>
    <property type="match status" value="4"/>
</dbReference>
<protein>
    <recommendedName>
        <fullName evidence="2">histidine kinase</fullName>
        <ecNumber evidence="2">2.7.13.3</ecNumber>
    </recommendedName>
</protein>
<evidence type="ECO:0000313" key="8">
    <source>
        <dbReference type="EMBL" id="MFC4097244.1"/>
    </source>
</evidence>
<dbReference type="InterPro" id="IPR052162">
    <property type="entry name" value="Sensor_kinase/Photoreceptor"/>
</dbReference>
<dbReference type="SUPFAM" id="SSF47384">
    <property type="entry name" value="Homodimeric domain of signal transducing histidine kinase"/>
    <property type="match status" value="1"/>
</dbReference>
<dbReference type="GO" id="GO:0005524">
    <property type="term" value="F:ATP binding"/>
    <property type="evidence" value="ECO:0007669"/>
    <property type="project" value="UniProtKB-KW"/>
</dbReference>
<evidence type="ECO:0000256" key="1">
    <source>
        <dbReference type="ARBA" id="ARBA00000085"/>
    </source>
</evidence>
<dbReference type="PRINTS" id="PR00344">
    <property type="entry name" value="BCTRLSENSOR"/>
</dbReference>
<evidence type="ECO:0000256" key="2">
    <source>
        <dbReference type="ARBA" id="ARBA00012438"/>
    </source>
</evidence>
<keyword evidence="4" id="KW-0808">Transferase</keyword>
<dbReference type="SMART" id="SM00387">
    <property type="entry name" value="HATPase_c"/>
    <property type="match status" value="1"/>
</dbReference>
<feature type="domain" description="PAC" evidence="7">
    <location>
        <begin position="249"/>
        <end position="302"/>
    </location>
</feature>
<reference evidence="9" key="1">
    <citation type="journal article" date="2019" name="Int. J. Syst. Evol. Microbiol.">
        <title>The Global Catalogue of Microorganisms (GCM) 10K type strain sequencing project: providing services to taxonomists for standard genome sequencing and annotation.</title>
        <authorList>
            <consortium name="The Broad Institute Genomics Platform"/>
            <consortium name="The Broad Institute Genome Sequencing Center for Infectious Disease"/>
            <person name="Wu L."/>
            <person name="Ma J."/>
        </authorList>
    </citation>
    <scope>NUCLEOTIDE SEQUENCE [LARGE SCALE GENOMIC DNA]</scope>
    <source>
        <strain evidence="9">CECT 7477</strain>
    </source>
</reference>
<dbReference type="Pfam" id="PF08448">
    <property type="entry name" value="PAS_4"/>
    <property type="match status" value="1"/>
</dbReference>
<sequence length="836" mass="95882">MGNLPTEAELSFLQGGGTMGKITREKDWTKTAMGHPSTWPQSIRPMLSMLLNSKVPMFLFWGKELRCFYNDAYRLSLGNEGKHPKILGLPGGEAWPEIWDTIHPLLQRVMINRDSVYLENQLIPIYRNGRIEEVYWTFGYTPVIGEGTKVEGVFVTCSETTDSVLAMKRLEEKTNELQLAIDAADLGTWDYVHEDSTIKINDRSLGWSGLGESNIKSPNELLSIVEPTDRERIKRSLQKVLTPETDEVLDVSFIIKNERTQKKREIRAVGRALYTKEGKLQRFNGTFQDITEQQNTLRNLRKKEERFRQLVENAPIGIVIVDAEDYTVNVVNQKALQMWSKSLYECQDFPLFDILPETRNGLEPILAEIKNTKREQTGTEYPLTLEKEGLLQRGFYNFIFKPVIEDGVVVEIVLVAYDVTDNVRAKFGVEETEVKIRNVFDQFPIAMAIVEGPDLIVETMNDTFLDEFVKRKRKDVVGKRLNDLMPNPLNVQLLDEVRTCTTKGETLRLGDMLWSSGSKDKDGLYVDFSCHPLREIDNTIHKSIIVVNDTTQRVLSRLKLEDFSKKLEKQVEERTYQLESSNEQLQDTVKKLKSTNAELESFAYIASHDLKEPLRKIQMFMERVIAFDGENVSSRSKSYMDRIDNAIERMRTLINELLAYSRTGSENFQFEETDLSTILESVLENISGSVEESNAKVEFGELGALKVIPFQMKQVFQNLLENSIKFGKKDQVPIITIQSEKVRGNEIEIEDYVPDENYLKITFKDNGIGFEEENAEKIFEIFQRLHGKLEYQGTGIGLAIVKKIIENHKGYIRATSQKGQGAQFIIYLPLERSDLD</sequence>
<dbReference type="RefSeq" id="WP_192461943.1">
    <property type="nucleotide sequence ID" value="NZ_JACYFJ010000002.1"/>
</dbReference>
<dbReference type="EMBL" id="JBHSAW010000010">
    <property type="protein sequence ID" value="MFC4097244.1"/>
    <property type="molecule type" value="Genomic_DNA"/>
</dbReference>
<dbReference type="SUPFAM" id="SSF55874">
    <property type="entry name" value="ATPase domain of HSP90 chaperone/DNA topoisomerase II/histidine kinase"/>
    <property type="match status" value="1"/>
</dbReference>
<keyword evidence="5" id="KW-0418">Kinase</keyword>
<dbReference type="PANTHER" id="PTHR43304">
    <property type="entry name" value="PHYTOCHROME-LIKE PROTEIN CPH1"/>
    <property type="match status" value="1"/>
</dbReference>
<dbReference type="InterPro" id="IPR004358">
    <property type="entry name" value="Sig_transdc_His_kin-like_C"/>
</dbReference>
<name>A0ABV8JSA9_9FLAO</name>
<accession>A0ABV8JSA9</accession>
<comment type="caution">
    <text evidence="8">The sequence shown here is derived from an EMBL/GenBank/DDBJ whole genome shotgun (WGS) entry which is preliminary data.</text>
</comment>
<gene>
    <name evidence="8" type="ORF">ACFOUT_15235</name>
</gene>
<comment type="catalytic activity">
    <reaction evidence="1">
        <text>ATP + protein L-histidine = ADP + protein N-phospho-L-histidine.</text>
        <dbReference type="EC" id="2.7.13.3"/>
    </reaction>
</comment>
<dbReference type="PANTHER" id="PTHR43304:SF1">
    <property type="entry name" value="PAC DOMAIN-CONTAINING PROTEIN"/>
    <property type="match status" value="1"/>
</dbReference>
<evidence type="ECO:0000256" key="3">
    <source>
        <dbReference type="ARBA" id="ARBA00022553"/>
    </source>
</evidence>
<dbReference type="PROSITE" id="PS50113">
    <property type="entry name" value="PAC"/>
    <property type="match status" value="1"/>
</dbReference>
<evidence type="ECO:0000256" key="4">
    <source>
        <dbReference type="ARBA" id="ARBA00022679"/>
    </source>
</evidence>
<dbReference type="Gene3D" id="1.10.287.130">
    <property type="match status" value="1"/>
</dbReference>
<keyword evidence="8" id="KW-0547">Nucleotide-binding</keyword>
<dbReference type="SUPFAM" id="SSF55785">
    <property type="entry name" value="PYP-like sensor domain (PAS domain)"/>
    <property type="match status" value="3"/>
</dbReference>
<dbReference type="InterPro" id="IPR036097">
    <property type="entry name" value="HisK_dim/P_sf"/>
</dbReference>
<keyword evidence="8" id="KW-0067">ATP-binding</keyword>
<dbReference type="Pfam" id="PF02518">
    <property type="entry name" value="HATPase_c"/>
    <property type="match status" value="1"/>
</dbReference>
<dbReference type="CDD" id="cd00082">
    <property type="entry name" value="HisKA"/>
    <property type="match status" value="1"/>
</dbReference>
<keyword evidence="3" id="KW-0597">Phosphoprotein</keyword>
<dbReference type="InterPro" id="IPR036890">
    <property type="entry name" value="HATPase_C_sf"/>
</dbReference>
<dbReference type="SMART" id="SM00091">
    <property type="entry name" value="PAS"/>
    <property type="match status" value="3"/>
</dbReference>
<dbReference type="EC" id="2.7.13.3" evidence="2"/>
<dbReference type="InterPro" id="IPR000700">
    <property type="entry name" value="PAS-assoc_C"/>
</dbReference>
<organism evidence="8 9">
    <name type="scientific">Euzebyella saccharophila</name>
    <dbReference type="NCBI Taxonomy" id="679664"/>
    <lineage>
        <taxon>Bacteria</taxon>
        <taxon>Pseudomonadati</taxon>
        <taxon>Bacteroidota</taxon>
        <taxon>Flavobacteriia</taxon>
        <taxon>Flavobacteriales</taxon>
        <taxon>Flavobacteriaceae</taxon>
        <taxon>Euzebyella</taxon>
    </lineage>
</organism>
<dbReference type="SMART" id="SM00388">
    <property type="entry name" value="HisKA"/>
    <property type="match status" value="1"/>
</dbReference>
<dbReference type="Pfam" id="PF00512">
    <property type="entry name" value="HisKA"/>
    <property type="match status" value="1"/>
</dbReference>
<dbReference type="InterPro" id="IPR000014">
    <property type="entry name" value="PAS"/>
</dbReference>
<dbReference type="InterPro" id="IPR005467">
    <property type="entry name" value="His_kinase_dom"/>
</dbReference>
<evidence type="ECO:0000259" key="7">
    <source>
        <dbReference type="PROSITE" id="PS50113"/>
    </source>
</evidence>
<dbReference type="InterPro" id="IPR035965">
    <property type="entry name" value="PAS-like_dom_sf"/>
</dbReference>
<dbReference type="Proteomes" id="UP001595814">
    <property type="component" value="Unassembled WGS sequence"/>
</dbReference>
<dbReference type="InterPro" id="IPR003661">
    <property type="entry name" value="HisK_dim/P_dom"/>
</dbReference>
<evidence type="ECO:0000313" key="9">
    <source>
        <dbReference type="Proteomes" id="UP001595814"/>
    </source>
</evidence>
<proteinExistence type="predicted"/>
<dbReference type="InterPro" id="IPR013656">
    <property type="entry name" value="PAS_4"/>
</dbReference>